<dbReference type="PANTHER" id="PTHR11373:SF4">
    <property type="entry name" value="DEOXYNUCLEOSIDE TRIPHOSPHATE TRIPHOSPHOHYDROLASE SAMHD1"/>
    <property type="match status" value="1"/>
</dbReference>
<dbReference type="eggNOG" id="COG1078">
    <property type="taxonomic scope" value="Bacteria"/>
</dbReference>
<dbReference type="GO" id="GO:0006203">
    <property type="term" value="P:dGTP catabolic process"/>
    <property type="evidence" value="ECO:0007669"/>
    <property type="project" value="TreeGrafter"/>
</dbReference>
<keyword evidence="2" id="KW-0378">Hydrolase</keyword>
<dbReference type="Proteomes" id="UP000051311">
    <property type="component" value="Unassembled WGS sequence"/>
</dbReference>
<reference evidence="2 3" key="1">
    <citation type="journal article" date="2015" name="Genome Announc.">
        <title>Expanding the biotechnology potential of lactobacilli through comparative genomics of 213 strains and associated genera.</title>
        <authorList>
            <person name="Sun Z."/>
            <person name="Harris H.M."/>
            <person name="McCann A."/>
            <person name="Guo C."/>
            <person name="Argimon S."/>
            <person name="Zhang W."/>
            <person name="Yang X."/>
            <person name="Jeffery I.B."/>
            <person name="Cooney J.C."/>
            <person name="Kagawa T.F."/>
            <person name="Liu W."/>
            <person name="Song Y."/>
            <person name="Salvetti E."/>
            <person name="Wrobel A."/>
            <person name="Rasinkangas P."/>
            <person name="Parkhill J."/>
            <person name="Rea M.C."/>
            <person name="O'Sullivan O."/>
            <person name="Ritari J."/>
            <person name="Douillard F.P."/>
            <person name="Paul Ross R."/>
            <person name="Yang R."/>
            <person name="Briner A.E."/>
            <person name="Felis G.E."/>
            <person name="de Vos W.M."/>
            <person name="Barrangou R."/>
            <person name="Klaenhammer T.R."/>
            <person name="Caufield P.W."/>
            <person name="Cui Y."/>
            <person name="Zhang H."/>
            <person name="O'Toole P.W."/>
        </authorList>
    </citation>
    <scope>NUCLEOTIDE SEQUENCE [LARGE SCALE GENOMIC DNA]</scope>
    <source>
        <strain evidence="2 3">DSM 10532</strain>
    </source>
</reference>
<dbReference type="PATRIC" id="fig|1423748.3.peg.1548"/>
<sequence length="457" mass="53157">MVFMARFQSEKLKQEVVLRDPVHGYIHIEDKVVLDVVKSKEFQRMRRIKQLGPVNYVFPGATHTRFEHNLGVYELTRRICDIFAKKYPSITPGDGLWNDDNRLLVECAGLLHDIGHGPYSHTFEHLFNTNHEKIGQKIITDPNTEINKALKQVAPNFPELVASIIAKTYPNPQVVKMISSQADADRMDYLQRDAYFTGVNYGRFDLSRILRVIRPYQNGICFTNNGMHAVEDYIVSRYQMYQQVYFHRVGRSMEVILQHLLERAKDIYEKGNLKVTSSLASFLEGNWTLDDYLNLDDGVMETNFLMWTEAQDPILSDLAKRYLYRKPFASVRIDEETKNLLPKLRNIIKQTGFNPDYYTATNSAFDEPYDAYKPSGKNANSQIEIMQDDGSLIELSQLSPLVRALNGTFQGDERFFFPKTMLSHDEDQPQIFDPLYEQFQKYVKNGALRYLRKPRKR</sequence>
<dbReference type="GO" id="GO:0008832">
    <property type="term" value="F:dGTPase activity"/>
    <property type="evidence" value="ECO:0007669"/>
    <property type="project" value="TreeGrafter"/>
</dbReference>
<dbReference type="STRING" id="1423748.FC37_GL001487"/>
<dbReference type="AlphaFoldDB" id="A0A0R1NNQ7"/>
<dbReference type="EMBL" id="AZEL01000047">
    <property type="protein sequence ID" value="KRL21401.1"/>
    <property type="molecule type" value="Genomic_DNA"/>
</dbReference>
<dbReference type="PROSITE" id="PS51831">
    <property type="entry name" value="HD"/>
    <property type="match status" value="1"/>
</dbReference>
<evidence type="ECO:0000313" key="3">
    <source>
        <dbReference type="Proteomes" id="UP000051311"/>
    </source>
</evidence>
<accession>A0A0R1NNQ7</accession>
<dbReference type="InterPro" id="IPR003607">
    <property type="entry name" value="HD/PDEase_dom"/>
</dbReference>
<name>A0A0R1NNQ7_9LACO</name>
<organism evidence="2 3">
    <name type="scientific">Lactobacillus gallinarum DSM 10532 = JCM 2011</name>
    <dbReference type="NCBI Taxonomy" id="1423748"/>
    <lineage>
        <taxon>Bacteria</taxon>
        <taxon>Bacillati</taxon>
        <taxon>Bacillota</taxon>
        <taxon>Bacilli</taxon>
        <taxon>Lactobacillales</taxon>
        <taxon>Lactobacillaceae</taxon>
        <taxon>Lactobacillus</taxon>
    </lineage>
</organism>
<dbReference type="InterPro" id="IPR006674">
    <property type="entry name" value="HD_domain"/>
</dbReference>
<feature type="domain" description="HD" evidence="1">
    <location>
        <begin position="65"/>
        <end position="190"/>
    </location>
</feature>
<dbReference type="CDD" id="cd00077">
    <property type="entry name" value="HDc"/>
    <property type="match status" value="1"/>
</dbReference>
<dbReference type="InterPro" id="IPR045509">
    <property type="entry name" value="HD_assoc_2"/>
</dbReference>
<proteinExistence type="predicted"/>
<dbReference type="SUPFAM" id="SSF109604">
    <property type="entry name" value="HD-domain/PDEase-like"/>
    <property type="match status" value="1"/>
</dbReference>
<evidence type="ECO:0000313" key="2">
    <source>
        <dbReference type="EMBL" id="KRL21401.1"/>
    </source>
</evidence>
<dbReference type="InterPro" id="IPR050135">
    <property type="entry name" value="dGTPase-like"/>
</dbReference>
<dbReference type="Pfam" id="PF19276">
    <property type="entry name" value="HD_assoc_2"/>
    <property type="match status" value="1"/>
</dbReference>
<dbReference type="Pfam" id="PF01966">
    <property type="entry name" value="HD"/>
    <property type="match status" value="1"/>
</dbReference>
<comment type="caution">
    <text evidence="2">The sequence shown here is derived from an EMBL/GenBank/DDBJ whole genome shotgun (WGS) entry which is preliminary data.</text>
</comment>
<gene>
    <name evidence="2" type="ORF">FC37_GL001487</name>
</gene>
<dbReference type="PANTHER" id="PTHR11373">
    <property type="entry name" value="DEOXYNUCLEOSIDE TRIPHOSPHATE TRIPHOSPHOHYDROLASE"/>
    <property type="match status" value="1"/>
</dbReference>
<dbReference type="SMART" id="SM00471">
    <property type="entry name" value="HDc"/>
    <property type="match status" value="1"/>
</dbReference>
<dbReference type="FunFam" id="1.10.3210.10:FF:000014">
    <property type="entry name" value="HD domain-containing protein"/>
    <property type="match status" value="1"/>
</dbReference>
<dbReference type="Gene3D" id="1.10.3210.10">
    <property type="entry name" value="Hypothetical protein af1432"/>
    <property type="match status" value="1"/>
</dbReference>
<protein>
    <submittedName>
        <fullName evidence="2">Phosphohydrolase (Hd superfamily)</fullName>
    </submittedName>
</protein>
<evidence type="ECO:0000259" key="1">
    <source>
        <dbReference type="PROSITE" id="PS51831"/>
    </source>
</evidence>